<evidence type="ECO:0000256" key="7">
    <source>
        <dbReference type="SAM" id="SignalP"/>
    </source>
</evidence>
<evidence type="ECO:0000313" key="10">
    <source>
        <dbReference type="Proteomes" id="UP000261420"/>
    </source>
</evidence>
<keyword evidence="4" id="KW-0325">Glycoprotein</keyword>
<organism evidence="9 10">
    <name type="scientific">Seriola dumerili</name>
    <name type="common">Greater amberjack</name>
    <name type="synonym">Caranx dumerili</name>
    <dbReference type="NCBI Taxonomy" id="41447"/>
    <lineage>
        <taxon>Eukaryota</taxon>
        <taxon>Metazoa</taxon>
        <taxon>Chordata</taxon>
        <taxon>Craniata</taxon>
        <taxon>Vertebrata</taxon>
        <taxon>Euteleostomi</taxon>
        <taxon>Actinopterygii</taxon>
        <taxon>Neopterygii</taxon>
        <taxon>Teleostei</taxon>
        <taxon>Neoteleostei</taxon>
        <taxon>Acanthomorphata</taxon>
        <taxon>Carangaria</taxon>
        <taxon>Carangiformes</taxon>
        <taxon>Carangidae</taxon>
        <taxon>Seriola</taxon>
    </lineage>
</organism>
<accession>A0A3B4TIH8</accession>
<protein>
    <submittedName>
        <fullName evidence="9">Uncharacterized LOC111236683</fullName>
    </submittedName>
</protein>
<dbReference type="PROSITE" id="PS50835">
    <property type="entry name" value="IG_LIKE"/>
    <property type="match status" value="1"/>
</dbReference>
<keyword evidence="3 6" id="KW-0472">Membrane</keyword>
<evidence type="ECO:0000313" key="9">
    <source>
        <dbReference type="Ensembl" id="ENSSDUP00000006011.1"/>
    </source>
</evidence>
<comment type="subcellular location">
    <subcellularLocation>
        <location evidence="1">Membrane</location>
    </subcellularLocation>
</comment>
<dbReference type="PANTHER" id="PTHR12080">
    <property type="entry name" value="SIGNALING LYMPHOCYTIC ACTIVATION MOLECULE"/>
    <property type="match status" value="1"/>
</dbReference>
<evidence type="ECO:0000256" key="2">
    <source>
        <dbReference type="ARBA" id="ARBA00022729"/>
    </source>
</evidence>
<evidence type="ECO:0000256" key="1">
    <source>
        <dbReference type="ARBA" id="ARBA00004370"/>
    </source>
</evidence>
<dbReference type="InterPro" id="IPR036179">
    <property type="entry name" value="Ig-like_dom_sf"/>
</dbReference>
<feature type="compositionally biased region" description="Basic residues" evidence="5">
    <location>
        <begin position="355"/>
        <end position="365"/>
    </location>
</feature>
<keyword evidence="6" id="KW-0812">Transmembrane</keyword>
<feature type="signal peptide" evidence="7">
    <location>
        <begin position="1"/>
        <end position="29"/>
    </location>
</feature>
<dbReference type="RefSeq" id="XP_022621219.1">
    <property type="nucleotide sequence ID" value="XM_022765498.1"/>
</dbReference>
<keyword evidence="2 7" id="KW-0732">Signal</keyword>
<dbReference type="Ensembl" id="ENSSDUT00000006135.1">
    <property type="protein sequence ID" value="ENSSDUP00000006011.1"/>
    <property type="gene ID" value="ENSSDUG00000004441.1"/>
</dbReference>
<name>A0A3B4TIH8_SERDU</name>
<dbReference type="Gene3D" id="2.60.40.10">
    <property type="entry name" value="Immunoglobulins"/>
    <property type="match status" value="2"/>
</dbReference>
<feature type="compositionally biased region" description="Low complexity" evidence="5">
    <location>
        <begin position="331"/>
        <end position="340"/>
    </location>
</feature>
<dbReference type="SUPFAM" id="SSF48726">
    <property type="entry name" value="Immunoglobulin"/>
    <property type="match status" value="1"/>
</dbReference>
<evidence type="ECO:0000256" key="5">
    <source>
        <dbReference type="SAM" id="MobiDB-lite"/>
    </source>
</evidence>
<dbReference type="InterPro" id="IPR013783">
    <property type="entry name" value="Ig-like_fold"/>
</dbReference>
<dbReference type="AlphaFoldDB" id="A0A3B4TIH8"/>
<feature type="domain" description="Ig-like" evidence="8">
    <location>
        <begin position="107"/>
        <end position="203"/>
    </location>
</feature>
<keyword evidence="10" id="KW-1185">Reference proteome</keyword>
<dbReference type="KEGG" id="sdu:111236683"/>
<keyword evidence="6" id="KW-1133">Transmembrane helix</keyword>
<feature type="compositionally biased region" description="Basic residues" evidence="5">
    <location>
        <begin position="278"/>
        <end position="297"/>
    </location>
</feature>
<dbReference type="InterPro" id="IPR015631">
    <property type="entry name" value="CD2/SLAM_rcpt"/>
</dbReference>
<proteinExistence type="predicted"/>
<evidence type="ECO:0000256" key="3">
    <source>
        <dbReference type="ARBA" id="ARBA00023136"/>
    </source>
</evidence>
<dbReference type="GO" id="GO:0016020">
    <property type="term" value="C:membrane"/>
    <property type="evidence" value="ECO:0007669"/>
    <property type="project" value="UniProtKB-SubCell"/>
</dbReference>
<dbReference type="PANTHER" id="PTHR12080:SF134">
    <property type="entry name" value="CD48 ANTIGEN"/>
    <property type="match status" value="1"/>
</dbReference>
<sequence length="365" mass="40814">MARMKMKMAAVSKITLLLLCSSIITSTDSKDDCNNYATTGGNFTVLLNHKLTAAEKLRWKLNTTTIFNRGVSKTGMSITTGNVNDIHPNGSLRLTNLKKNQGGIYYPEVFTAEGKAVQNLKRTNLCIYDPVPTPHLTAKCYKSKVEYTCTVGSKQDGLIFEWLQNDKPLEKKTTDTLSLDLKQAQKGSVKCKVSNKASTTTISNATEQPCKTGGFVFPEKIFGHSVWIFVGGGGGIVLVLIITTIVCCVLAKKRNRMQLKDEEELRLGWTNTQQPHQHDRHQHNHPPDHPHHHHHHQQQQPAGHTGPRQHRTKQQRPRAPEPTNGQPQPTPRRAAQTPRPVVNDDDEQPPPLPQPRKKAPKTPRM</sequence>
<feature type="region of interest" description="Disordered" evidence="5">
    <location>
        <begin position="272"/>
        <end position="365"/>
    </location>
</feature>
<dbReference type="STRING" id="41447.ENSSDUP00000006011"/>
<dbReference type="GeneTree" id="ENSGT00950000183302"/>
<dbReference type="InterPro" id="IPR007110">
    <property type="entry name" value="Ig-like_dom"/>
</dbReference>
<dbReference type="OMA" id="DIPNFQM"/>
<dbReference type="Proteomes" id="UP000261420">
    <property type="component" value="Unplaced"/>
</dbReference>
<feature type="chain" id="PRO_5017381037" evidence="7">
    <location>
        <begin position="30"/>
        <end position="365"/>
    </location>
</feature>
<evidence type="ECO:0000256" key="4">
    <source>
        <dbReference type="ARBA" id="ARBA00023180"/>
    </source>
</evidence>
<reference evidence="9" key="1">
    <citation type="submission" date="2025-08" db="UniProtKB">
        <authorList>
            <consortium name="Ensembl"/>
        </authorList>
    </citation>
    <scope>IDENTIFICATION</scope>
</reference>
<dbReference type="GeneID" id="111236683"/>
<evidence type="ECO:0000256" key="6">
    <source>
        <dbReference type="SAM" id="Phobius"/>
    </source>
</evidence>
<reference evidence="9" key="2">
    <citation type="submission" date="2025-09" db="UniProtKB">
        <authorList>
            <consortium name="Ensembl"/>
        </authorList>
    </citation>
    <scope>IDENTIFICATION</scope>
</reference>
<dbReference type="RefSeq" id="XP_022621220.1">
    <property type="nucleotide sequence ID" value="XM_022765499.1"/>
</dbReference>
<evidence type="ECO:0000259" key="8">
    <source>
        <dbReference type="PROSITE" id="PS50835"/>
    </source>
</evidence>
<feature type="compositionally biased region" description="Basic residues" evidence="5">
    <location>
        <begin position="307"/>
        <end position="316"/>
    </location>
</feature>
<feature type="transmembrane region" description="Helical" evidence="6">
    <location>
        <begin position="226"/>
        <end position="251"/>
    </location>
</feature>